<dbReference type="Proteomes" id="UP000532440">
    <property type="component" value="Unassembled WGS sequence"/>
</dbReference>
<dbReference type="RefSeq" id="WP_183970628.1">
    <property type="nucleotide sequence ID" value="NZ_BAABEW010000013.1"/>
</dbReference>
<evidence type="ECO:0000313" key="3">
    <source>
        <dbReference type="Proteomes" id="UP000532440"/>
    </source>
</evidence>
<keyword evidence="3" id="KW-1185">Reference proteome</keyword>
<protein>
    <submittedName>
        <fullName evidence="2">Uncharacterized protein</fullName>
    </submittedName>
</protein>
<keyword evidence="1" id="KW-0732">Signal</keyword>
<gene>
    <name evidence="2" type="ORF">HNQ70_003796</name>
</gene>
<accession>A0A7W8HMH4</accession>
<dbReference type="EMBL" id="JACHGB010000008">
    <property type="protein sequence ID" value="MBB5273765.1"/>
    <property type="molecule type" value="Genomic_DNA"/>
</dbReference>
<sequence>MRSYDRVQAGQRGPGILAALACAALLSMTALAARAASGPEAACKALAARVEQAVKLKKQGTTAEKAFAELSVLPAGDAVLPGDQAAYFGKQLPGAVRFAYVAGMSPENAAAYYLKQCRIGA</sequence>
<organism evidence="2 3">
    <name type="scientific">Quisquiliibacterium transsilvanicum</name>
    <dbReference type="NCBI Taxonomy" id="1549638"/>
    <lineage>
        <taxon>Bacteria</taxon>
        <taxon>Pseudomonadati</taxon>
        <taxon>Pseudomonadota</taxon>
        <taxon>Betaproteobacteria</taxon>
        <taxon>Burkholderiales</taxon>
        <taxon>Burkholderiaceae</taxon>
        <taxon>Quisquiliibacterium</taxon>
    </lineage>
</organism>
<dbReference type="AlphaFoldDB" id="A0A7W8HMH4"/>
<proteinExistence type="predicted"/>
<feature type="chain" id="PRO_5030903424" evidence="1">
    <location>
        <begin position="33"/>
        <end position="121"/>
    </location>
</feature>
<evidence type="ECO:0000256" key="1">
    <source>
        <dbReference type="SAM" id="SignalP"/>
    </source>
</evidence>
<comment type="caution">
    <text evidence="2">The sequence shown here is derived from an EMBL/GenBank/DDBJ whole genome shotgun (WGS) entry which is preliminary data.</text>
</comment>
<evidence type="ECO:0000313" key="2">
    <source>
        <dbReference type="EMBL" id="MBB5273765.1"/>
    </source>
</evidence>
<name>A0A7W8HMH4_9BURK</name>
<feature type="signal peptide" evidence="1">
    <location>
        <begin position="1"/>
        <end position="32"/>
    </location>
</feature>
<reference evidence="2 3" key="1">
    <citation type="submission" date="2020-08" db="EMBL/GenBank/DDBJ databases">
        <title>Genomic Encyclopedia of Type Strains, Phase IV (KMG-IV): sequencing the most valuable type-strain genomes for metagenomic binning, comparative biology and taxonomic classification.</title>
        <authorList>
            <person name="Goeker M."/>
        </authorList>
    </citation>
    <scope>NUCLEOTIDE SEQUENCE [LARGE SCALE GENOMIC DNA]</scope>
    <source>
        <strain evidence="2 3">DSM 29781</strain>
    </source>
</reference>